<dbReference type="InterPro" id="IPR023299">
    <property type="entry name" value="ATPase_P-typ_cyto_dom_N"/>
</dbReference>
<evidence type="ECO:0000256" key="9">
    <source>
        <dbReference type="ARBA" id="ARBA00022796"/>
    </source>
</evidence>
<feature type="transmembrane region" description="Helical" evidence="17">
    <location>
        <begin position="168"/>
        <end position="184"/>
    </location>
</feature>
<feature type="region of interest" description="Disordered" evidence="18">
    <location>
        <begin position="1"/>
        <end position="67"/>
    </location>
</feature>
<protein>
    <submittedName>
        <fullName evidence="20">Copper-translocating P-type ATPase</fullName>
    </submittedName>
</protein>
<evidence type="ECO:0000256" key="18">
    <source>
        <dbReference type="SAM" id="MobiDB-lite"/>
    </source>
</evidence>
<feature type="domain" description="P-type ATPase A" evidence="19">
    <location>
        <begin position="203"/>
        <end position="303"/>
    </location>
</feature>
<dbReference type="GO" id="GO:0043682">
    <property type="term" value="F:P-type divalent copper transporter activity"/>
    <property type="evidence" value="ECO:0007669"/>
    <property type="project" value="TreeGrafter"/>
</dbReference>
<evidence type="ECO:0000256" key="11">
    <source>
        <dbReference type="ARBA" id="ARBA00022842"/>
    </source>
</evidence>
<evidence type="ECO:0000256" key="12">
    <source>
        <dbReference type="ARBA" id="ARBA00022967"/>
    </source>
</evidence>
<keyword evidence="16 17" id="KW-0472">Membrane</keyword>
<reference evidence="20" key="1">
    <citation type="submission" date="2022-12" db="EMBL/GenBank/DDBJ databases">
        <title>Reference genome sequencing for broad-spectrum identification of bacterial and archaeal isolates by mass spectrometry.</title>
        <authorList>
            <person name="Sekiguchi Y."/>
            <person name="Tourlousse D.M."/>
        </authorList>
    </citation>
    <scope>NUCLEOTIDE SEQUENCE</scope>
    <source>
        <strain evidence="20">LLR39Z86</strain>
    </source>
</reference>
<evidence type="ECO:0000256" key="16">
    <source>
        <dbReference type="ARBA" id="ARBA00023136"/>
    </source>
</evidence>
<evidence type="ECO:0000259" key="19">
    <source>
        <dbReference type="Pfam" id="PF00122"/>
    </source>
</evidence>
<dbReference type="PRINTS" id="PR00943">
    <property type="entry name" value="CUATPASE"/>
</dbReference>
<dbReference type="GO" id="GO:0016887">
    <property type="term" value="F:ATP hydrolysis activity"/>
    <property type="evidence" value="ECO:0007669"/>
    <property type="project" value="InterPro"/>
</dbReference>
<dbReference type="InterPro" id="IPR059000">
    <property type="entry name" value="ATPase_P-type_domA"/>
</dbReference>
<dbReference type="Gene3D" id="3.40.50.1000">
    <property type="entry name" value="HAD superfamily/HAD-like"/>
    <property type="match status" value="1"/>
</dbReference>
<dbReference type="GO" id="GO:0055070">
    <property type="term" value="P:copper ion homeostasis"/>
    <property type="evidence" value="ECO:0007669"/>
    <property type="project" value="TreeGrafter"/>
</dbReference>
<gene>
    <name evidence="20" type="ORF">GALLR39Z86_50060</name>
</gene>
<dbReference type="SFLD" id="SFLDG00002">
    <property type="entry name" value="C1.7:_P-type_atpase_like"/>
    <property type="match status" value="1"/>
</dbReference>
<dbReference type="NCBIfam" id="TIGR01511">
    <property type="entry name" value="ATPase-IB1_Cu"/>
    <property type="match status" value="1"/>
</dbReference>
<evidence type="ECO:0000256" key="14">
    <source>
        <dbReference type="ARBA" id="ARBA00023008"/>
    </source>
</evidence>
<evidence type="ECO:0000256" key="13">
    <source>
        <dbReference type="ARBA" id="ARBA00022989"/>
    </source>
</evidence>
<sequence length="727" mass="75926">MSSHHAHGDDARHHEHHGHETDHGDHAQHAGHGEHEAHGSTVTAEQHDAHGAHQGHSAHGGHDKHAGHDPEAFRRKFWLSLIVTIPLVVTSHMIMDWFGYTLEFPGMDLVGPVLGTFVFFYGGWPFLAGGVREIRDRAPGMMLLIATAITVAYIASLATSLGLFDLEFWWELGALVTIMLLGHWQEMKAIGQAQGALAALAALLPDEAERVAEDGSTETVPASELVVGDVVLVRSGARVPADGEVVGGEAEMDESMITGESRPVPRRPGDRVVAGTVATDSAIRVRINAVGDDTALAGIQRLVSQAQESRGRGQVLADRFAALLFYIAMAAGVATFAVWSLLGEPSTAVVRTVTVLVIACPHALGLAIPLVVSITTAVSAKAGILVKDRLAIERMRTVDAVLFDKTGTLTKGEHTVAGVSGTEGADRDEVLHLAAAVESDSEHPLARAIVAHHGHEHGEGARASDFRSRTGKGVEAAVDGKRYAVGGPALLRELGVEAPGELRGDIDTWSGRGATVLYLIALDGEPKVLGAIALEDEIRPEAKQAVADLRAQGVKTIAMITGDARAVAEAVAADLGFAEGDEVFAEVLPADKDQAVADLQARGLRVAMVGDGVNDAPALARADVGIAIGAGTDVAIESAGVVLASSDPRGVGGVRRLSKASYRKMIENLGWAAGYNIVAIPLAAGVLAGIGITLSPAVGAVLMSASTIVVALNAQLLRRVRLTPDAE</sequence>
<evidence type="ECO:0000256" key="8">
    <source>
        <dbReference type="ARBA" id="ARBA00022741"/>
    </source>
</evidence>
<dbReference type="InterPro" id="IPR044492">
    <property type="entry name" value="P_typ_ATPase_HD_dom"/>
</dbReference>
<proteinExistence type="inferred from homology"/>
<dbReference type="InterPro" id="IPR008250">
    <property type="entry name" value="ATPase_P-typ_transduc_dom_A_sf"/>
</dbReference>
<dbReference type="Gene3D" id="3.40.1110.10">
    <property type="entry name" value="Calcium-transporting ATPase, cytoplasmic domain N"/>
    <property type="match status" value="1"/>
</dbReference>
<dbReference type="NCBIfam" id="TIGR01525">
    <property type="entry name" value="ATPase-IB_hvy"/>
    <property type="match status" value="1"/>
</dbReference>
<evidence type="ECO:0000256" key="1">
    <source>
        <dbReference type="ARBA" id="ARBA00004651"/>
    </source>
</evidence>
<dbReference type="InterPro" id="IPR027256">
    <property type="entry name" value="P-typ_ATPase_IB"/>
</dbReference>
<evidence type="ECO:0000256" key="17">
    <source>
        <dbReference type="RuleBase" id="RU362081"/>
    </source>
</evidence>
<organism evidence="20 21">
    <name type="scientific">Glycomyces algeriensis</name>
    <dbReference type="NCBI Taxonomy" id="256037"/>
    <lineage>
        <taxon>Bacteria</taxon>
        <taxon>Bacillati</taxon>
        <taxon>Actinomycetota</taxon>
        <taxon>Actinomycetes</taxon>
        <taxon>Glycomycetales</taxon>
        <taxon>Glycomycetaceae</taxon>
        <taxon>Glycomyces</taxon>
    </lineage>
</organism>
<feature type="transmembrane region" description="Helical" evidence="17">
    <location>
        <begin position="362"/>
        <end position="386"/>
    </location>
</feature>
<feature type="transmembrane region" description="Helical" evidence="17">
    <location>
        <begin position="77"/>
        <end position="98"/>
    </location>
</feature>
<dbReference type="SUPFAM" id="SSF81653">
    <property type="entry name" value="Calcium ATPase, transduction domain A"/>
    <property type="match status" value="1"/>
</dbReference>
<keyword evidence="5" id="KW-0597">Phosphoprotein</keyword>
<keyword evidence="15" id="KW-0406">Ion transport</keyword>
<dbReference type="FunFam" id="2.70.150.10:FF:000020">
    <property type="entry name" value="Copper-exporting P-type ATPase A"/>
    <property type="match status" value="1"/>
</dbReference>
<dbReference type="InterPro" id="IPR023214">
    <property type="entry name" value="HAD_sf"/>
</dbReference>
<keyword evidence="13 17" id="KW-1133">Transmembrane helix</keyword>
<dbReference type="Proteomes" id="UP001144313">
    <property type="component" value="Unassembled WGS sequence"/>
</dbReference>
<dbReference type="InterPro" id="IPR036412">
    <property type="entry name" value="HAD-like_sf"/>
</dbReference>
<dbReference type="PANTHER" id="PTHR43520:SF5">
    <property type="entry name" value="CATION-TRANSPORTING P-TYPE ATPASE-RELATED"/>
    <property type="match status" value="1"/>
</dbReference>
<keyword evidence="9" id="KW-0187">Copper transport</keyword>
<dbReference type="EMBL" id="BSDT01000001">
    <property type="protein sequence ID" value="GLI45156.1"/>
    <property type="molecule type" value="Genomic_DNA"/>
</dbReference>
<dbReference type="Pfam" id="PF00122">
    <property type="entry name" value="E1-E2_ATPase"/>
    <property type="match status" value="1"/>
</dbReference>
<feature type="transmembrane region" description="Helical" evidence="17">
    <location>
        <begin position="320"/>
        <end position="342"/>
    </location>
</feature>
<feature type="transmembrane region" description="Helical" evidence="17">
    <location>
        <begin position="143"/>
        <end position="162"/>
    </location>
</feature>
<evidence type="ECO:0000256" key="15">
    <source>
        <dbReference type="ARBA" id="ARBA00023065"/>
    </source>
</evidence>
<dbReference type="SFLD" id="SFLDS00003">
    <property type="entry name" value="Haloacid_Dehalogenase"/>
    <property type="match status" value="1"/>
</dbReference>
<accession>A0A9W6GDR3</accession>
<keyword evidence="11" id="KW-0460">Magnesium</keyword>
<keyword evidence="12" id="KW-1278">Translocase</keyword>
<dbReference type="InterPro" id="IPR023298">
    <property type="entry name" value="ATPase_P-typ_TM_dom_sf"/>
</dbReference>
<dbReference type="AlphaFoldDB" id="A0A9W6GDR3"/>
<dbReference type="RefSeq" id="WP_270118425.1">
    <property type="nucleotide sequence ID" value="NZ_BAAAOL010000001.1"/>
</dbReference>
<evidence type="ECO:0000313" key="20">
    <source>
        <dbReference type="EMBL" id="GLI45156.1"/>
    </source>
</evidence>
<dbReference type="PRINTS" id="PR00119">
    <property type="entry name" value="CATATPASE"/>
</dbReference>
<comment type="caution">
    <text evidence="20">The sequence shown here is derived from an EMBL/GenBank/DDBJ whole genome shotgun (WGS) entry which is preliminary data.</text>
</comment>
<evidence type="ECO:0000256" key="7">
    <source>
        <dbReference type="ARBA" id="ARBA00022723"/>
    </source>
</evidence>
<dbReference type="PANTHER" id="PTHR43520">
    <property type="entry name" value="ATP7, ISOFORM B"/>
    <property type="match status" value="1"/>
</dbReference>
<feature type="transmembrane region" description="Helical" evidence="17">
    <location>
        <begin position="698"/>
        <end position="717"/>
    </location>
</feature>
<dbReference type="NCBIfam" id="TIGR01494">
    <property type="entry name" value="ATPase_P-type"/>
    <property type="match status" value="1"/>
</dbReference>
<dbReference type="PROSITE" id="PS00154">
    <property type="entry name" value="ATPASE_E1_E2"/>
    <property type="match status" value="1"/>
</dbReference>
<comment type="subcellular location">
    <subcellularLocation>
        <location evidence="1">Cell membrane</location>
        <topology evidence="1">Multi-pass membrane protein</topology>
    </subcellularLocation>
</comment>
<keyword evidence="8 17" id="KW-0547">Nucleotide-binding</keyword>
<dbReference type="InterPro" id="IPR001757">
    <property type="entry name" value="P_typ_ATPase"/>
</dbReference>
<keyword evidence="3" id="KW-0813">Transport</keyword>
<dbReference type="SUPFAM" id="SSF56784">
    <property type="entry name" value="HAD-like"/>
    <property type="match status" value="1"/>
</dbReference>
<keyword evidence="7 17" id="KW-0479">Metal-binding</keyword>
<dbReference type="GO" id="GO:0005524">
    <property type="term" value="F:ATP binding"/>
    <property type="evidence" value="ECO:0007669"/>
    <property type="project" value="UniProtKB-UniRule"/>
</dbReference>
<keyword evidence="21" id="KW-1185">Reference proteome</keyword>
<evidence type="ECO:0000313" key="21">
    <source>
        <dbReference type="Proteomes" id="UP001144313"/>
    </source>
</evidence>
<feature type="transmembrane region" description="Helical" evidence="17">
    <location>
        <begin position="110"/>
        <end position="131"/>
    </location>
</feature>
<evidence type="ECO:0000256" key="5">
    <source>
        <dbReference type="ARBA" id="ARBA00022553"/>
    </source>
</evidence>
<dbReference type="InterPro" id="IPR018303">
    <property type="entry name" value="ATPase_P-typ_P_site"/>
</dbReference>
<dbReference type="SFLD" id="SFLDF00027">
    <property type="entry name" value="p-type_atpase"/>
    <property type="match status" value="1"/>
</dbReference>
<evidence type="ECO:0000256" key="2">
    <source>
        <dbReference type="ARBA" id="ARBA00006024"/>
    </source>
</evidence>
<dbReference type="GO" id="GO:0005507">
    <property type="term" value="F:copper ion binding"/>
    <property type="evidence" value="ECO:0007669"/>
    <property type="project" value="TreeGrafter"/>
</dbReference>
<keyword evidence="10 17" id="KW-0067">ATP-binding</keyword>
<feature type="compositionally biased region" description="Basic and acidic residues" evidence="18">
    <location>
        <begin position="1"/>
        <end position="38"/>
    </location>
</feature>
<evidence type="ECO:0000256" key="4">
    <source>
        <dbReference type="ARBA" id="ARBA00022475"/>
    </source>
</evidence>
<keyword evidence="4 17" id="KW-1003">Cell membrane</keyword>
<dbReference type="SUPFAM" id="SSF81665">
    <property type="entry name" value="Calcium ATPase, transmembrane domain M"/>
    <property type="match status" value="1"/>
</dbReference>
<dbReference type="Pfam" id="PF00702">
    <property type="entry name" value="Hydrolase"/>
    <property type="match status" value="1"/>
</dbReference>
<name>A0A9W6GDR3_9ACTN</name>
<keyword evidence="14" id="KW-0186">Copper</keyword>
<comment type="similarity">
    <text evidence="2 17">Belongs to the cation transport ATPase (P-type) (TC 3.A.3) family. Type IB subfamily.</text>
</comment>
<evidence type="ECO:0000256" key="10">
    <source>
        <dbReference type="ARBA" id="ARBA00022840"/>
    </source>
</evidence>
<dbReference type="Gene3D" id="2.70.150.10">
    <property type="entry name" value="Calcium-transporting ATPase, cytoplasmic transduction domain A"/>
    <property type="match status" value="1"/>
</dbReference>
<evidence type="ECO:0000256" key="6">
    <source>
        <dbReference type="ARBA" id="ARBA00022692"/>
    </source>
</evidence>
<evidence type="ECO:0000256" key="3">
    <source>
        <dbReference type="ARBA" id="ARBA00022448"/>
    </source>
</evidence>
<keyword evidence="6 17" id="KW-0812">Transmembrane</keyword>
<feature type="transmembrane region" description="Helical" evidence="17">
    <location>
        <begin position="669"/>
        <end position="692"/>
    </location>
</feature>
<dbReference type="GO" id="GO:0005886">
    <property type="term" value="C:plasma membrane"/>
    <property type="evidence" value="ECO:0007669"/>
    <property type="project" value="UniProtKB-SubCell"/>
</dbReference>